<evidence type="ECO:0000256" key="1">
    <source>
        <dbReference type="ARBA" id="ARBA00022630"/>
    </source>
</evidence>
<gene>
    <name evidence="4" type="ORF">SAMN05444373_10619</name>
</gene>
<evidence type="ECO:0000256" key="2">
    <source>
        <dbReference type="ARBA" id="ARBA00022643"/>
    </source>
</evidence>
<dbReference type="AlphaFoldDB" id="A0A1M6JRY5"/>
<dbReference type="PANTHER" id="PTHR43278:SF2">
    <property type="entry name" value="IRON-SULFUR FLAVOPROTEIN"/>
    <property type="match status" value="1"/>
</dbReference>
<sequence>MKRITIVNGIQEDVTGFEKSLDRMMERLRNRMVFECFRLREMNISYCCGCLGCWVKSPGKCLYKDDMVSILKSVIRSDLVILISPVVMGFVSPLIKKATDRFIPLIHPYITIVRGECHHKKRYGRYPYLGLVLVDKESDSMNDSELITAVYKRAALNLRSRLLFTVCSNGSTEGLEHEIDDF</sequence>
<keyword evidence="1" id="KW-0285">Flavoprotein</keyword>
<dbReference type="GO" id="GO:0016491">
    <property type="term" value="F:oxidoreductase activity"/>
    <property type="evidence" value="ECO:0007669"/>
    <property type="project" value="InterPro"/>
</dbReference>
<dbReference type="EMBL" id="FQZP01000061">
    <property type="protein sequence ID" value="SHJ49464.1"/>
    <property type="molecule type" value="Genomic_DNA"/>
</dbReference>
<dbReference type="Gene3D" id="3.40.50.360">
    <property type="match status" value="1"/>
</dbReference>
<proteinExistence type="predicted"/>
<dbReference type="PANTHER" id="PTHR43278">
    <property type="entry name" value="NAD(P)H-DEPENDENT FMN-CONTAINING OXIDOREDUCTASE YWQN-RELATED"/>
    <property type="match status" value="1"/>
</dbReference>
<evidence type="ECO:0000259" key="3">
    <source>
        <dbReference type="Pfam" id="PF03358"/>
    </source>
</evidence>
<protein>
    <submittedName>
        <fullName evidence="4">NADPH-dependent FMN reductase</fullName>
    </submittedName>
</protein>
<name>A0A1M6JRY5_9FIRM</name>
<dbReference type="SUPFAM" id="SSF52218">
    <property type="entry name" value="Flavoproteins"/>
    <property type="match status" value="1"/>
</dbReference>
<reference evidence="4 5" key="1">
    <citation type="submission" date="2016-11" db="EMBL/GenBank/DDBJ databases">
        <authorList>
            <person name="Varghese N."/>
            <person name="Submissions S."/>
        </authorList>
    </citation>
    <scope>NUCLEOTIDE SEQUENCE [LARGE SCALE GENOMIC DNA]</scope>
    <source>
        <strain evidence="4 5">DSM 19027</strain>
    </source>
</reference>
<dbReference type="OrthoDB" id="9805976at2"/>
<dbReference type="Proteomes" id="UP000324781">
    <property type="component" value="Unassembled WGS sequence"/>
</dbReference>
<feature type="domain" description="NADPH-dependent FMN reductase-like" evidence="3">
    <location>
        <begin position="20"/>
        <end position="102"/>
    </location>
</feature>
<dbReference type="RefSeq" id="WP_149679549.1">
    <property type="nucleotide sequence ID" value="NZ_FQZP01000061.1"/>
</dbReference>
<dbReference type="InterPro" id="IPR051796">
    <property type="entry name" value="ISF_SsuE-like"/>
</dbReference>
<organism evidence="4 5">
    <name type="scientific">Thermoclostridium caenicola</name>
    <dbReference type="NCBI Taxonomy" id="659425"/>
    <lineage>
        <taxon>Bacteria</taxon>
        <taxon>Bacillati</taxon>
        <taxon>Bacillota</taxon>
        <taxon>Clostridia</taxon>
        <taxon>Eubacteriales</taxon>
        <taxon>Oscillospiraceae</taxon>
        <taxon>Thermoclostridium</taxon>
    </lineage>
</organism>
<dbReference type="InterPro" id="IPR005025">
    <property type="entry name" value="FMN_Rdtase-like_dom"/>
</dbReference>
<keyword evidence="5" id="KW-1185">Reference proteome</keyword>
<accession>A0A1M6JRY5</accession>
<keyword evidence="2" id="KW-0288">FMN</keyword>
<dbReference type="Pfam" id="PF03358">
    <property type="entry name" value="FMN_red"/>
    <property type="match status" value="1"/>
</dbReference>
<evidence type="ECO:0000313" key="5">
    <source>
        <dbReference type="Proteomes" id="UP000324781"/>
    </source>
</evidence>
<dbReference type="InterPro" id="IPR029039">
    <property type="entry name" value="Flavoprotein-like_sf"/>
</dbReference>
<evidence type="ECO:0000313" key="4">
    <source>
        <dbReference type="EMBL" id="SHJ49464.1"/>
    </source>
</evidence>